<comment type="caution">
    <text evidence="1">The sequence shown here is derived from an EMBL/GenBank/DDBJ whole genome shotgun (WGS) entry which is preliminary data.</text>
</comment>
<accession>A0ACC2Q0C9</accession>
<name>A0ACC2Q0C9_9HYME</name>
<gene>
    <name evidence="1" type="ORF">QAD02_024443</name>
</gene>
<evidence type="ECO:0000313" key="2">
    <source>
        <dbReference type="Proteomes" id="UP001239111"/>
    </source>
</evidence>
<sequence>MIAPAVSHAVASTQTTVKDYSTYKSLHAKPMAHQSRGLNTASEQYSCPQSEPLRRKVYEGQRHFCHPVSITTYELSNSDDDFTNDQHDQHCQQVASGTASESQLRKRVIIETLQGLKQSLQNQSAALERGCLQPP</sequence>
<organism evidence="1 2">
    <name type="scientific">Eretmocerus hayati</name>
    <dbReference type="NCBI Taxonomy" id="131215"/>
    <lineage>
        <taxon>Eukaryota</taxon>
        <taxon>Metazoa</taxon>
        <taxon>Ecdysozoa</taxon>
        <taxon>Arthropoda</taxon>
        <taxon>Hexapoda</taxon>
        <taxon>Insecta</taxon>
        <taxon>Pterygota</taxon>
        <taxon>Neoptera</taxon>
        <taxon>Endopterygota</taxon>
        <taxon>Hymenoptera</taxon>
        <taxon>Apocrita</taxon>
        <taxon>Proctotrupomorpha</taxon>
        <taxon>Chalcidoidea</taxon>
        <taxon>Aphelinidae</taxon>
        <taxon>Aphelininae</taxon>
        <taxon>Eretmocerus</taxon>
    </lineage>
</organism>
<dbReference type="EMBL" id="CM056741">
    <property type="protein sequence ID" value="KAJ8688648.1"/>
    <property type="molecule type" value="Genomic_DNA"/>
</dbReference>
<proteinExistence type="predicted"/>
<protein>
    <submittedName>
        <fullName evidence="1">Uncharacterized protein</fullName>
    </submittedName>
</protein>
<dbReference type="Proteomes" id="UP001239111">
    <property type="component" value="Chromosome 1"/>
</dbReference>
<reference evidence="1" key="1">
    <citation type="submission" date="2023-04" db="EMBL/GenBank/DDBJ databases">
        <title>A chromosome-level genome assembly of the parasitoid wasp Eretmocerus hayati.</title>
        <authorList>
            <person name="Zhong Y."/>
            <person name="Liu S."/>
            <person name="Liu Y."/>
        </authorList>
    </citation>
    <scope>NUCLEOTIDE SEQUENCE</scope>
    <source>
        <strain evidence="1">ZJU_SS_LIU_2023</strain>
    </source>
</reference>
<keyword evidence="2" id="KW-1185">Reference proteome</keyword>
<evidence type="ECO:0000313" key="1">
    <source>
        <dbReference type="EMBL" id="KAJ8688648.1"/>
    </source>
</evidence>